<name>A0A023PZD9_9GAMM</name>
<reference evidence="2 3" key="2">
    <citation type="submission" date="2014-12" db="EMBL/GenBank/DDBJ databases">
        <title>Draft Genome Sequence of Pseudoalteromonas luteoviolacea HI1.</title>
        <authorList>
            <person name="Asahina A.Y."/>
            <person name="Hadfield M.G."/>
        </authorList>
    </citation>
    <scope>NUCLEOTIDE SEQUENCE [LARGE SCALE GENOMIC DNA]</scope>
    <source>
        <strain evidence="2 3">HI1</strain>
    </source>
</reference>
<dbReference type="Proteomes" id="UP000031327">
    <property type="component" value="Unassembled WGS sequence"/>
</dbReference>
<dbReference type="AlphaFoldDB" id="A0A023PZD9"/>
<reference evidence="1" key="1">
    <citation type="journal article" date="2014" name="Science">
        <title>Marine tubeworm metamorphosis induced by arrays of bacterial phage tail-like structures.</title>
        <authorList>
            <person name="Shikuma N.J."/>
            <person name="Pilhofer M."/>
            <person name="Weiss G.L."/>
            <person name="Hadfield M.G."/>
            <person name="Jensen G.J."/>
            <person name="Newman D.K."/>
        </authorList>
    </citation>
    <scope>NUCLEOTIDE SEQUENCE</scope>
    <source>
        <strain evidence="1">HI1</strain>
    </source>
</reference>
<protein>
    <submittedName>
        <fullName evidence="1">Uncharacterized protein</fullName>
    </submittedName>
</protein>
<dbReference type="OrthoDB" id="6292098at2"/>
<dbReference type="EMBL" id="JWIC01000007">
    <property type="protein sequence ID" value="KID56059.1"/>
    <property type="molecule type" value="Genomic_DNA"/>
</dbReference>
<accession>A0A023PZD9</accession>
<evidence type="ECO:0000313" key="3">
    <source>
        <dbReference type="Proteomes" id="UP000031327"/>
    </source>
</evidence>
<organism evidence="1">
    <name type="scientific">Pseudoalteromonas luteoviolacea</name>
    <dbReference type="NCBI Taxonomy" id="43657"/>
    <lineage>
        <taxon>Bacteria</taxon>
        <taxon>Pseudomonadati</taxon>
        <taxon>Pseudomonadota</taxon>
        <taxon>Gammaproteobacteria</taxon>
        <taxon>Alteromonadales</taxon>
        <taxon>Pseudoalteromonadaceae</taxon>
        <taxon>Pseudoalteromonas</taxon>
    </lineage>
</organism>
<dbReference type="RefSeq" id="WP_039610631.1">
    <property type="nucleotide sequence ID" value="NZ_JWIC01000007.1"/>
</dbReference>
<dbReference type="EMBL" id="KF724688">
    <property type="protein sequence ID" value="AHX39910.1"/>
    <property type="molecule type" value="Genomic_DNA"/>
</dbReference>
<evidence type="ECO:0000313" key="1">
    <source>
        <dbReference type="EMBL" id="AHX39910.1"/>
    </source>
</evidence>
<evidence type="ECO:0000313" key="2">
    <source>
        <dbReference type="EMBL" id="KID56059.1"/>
    </source>
</evidence>
<gene>
    <name evidence="2" type="ORF">JF50_17300</name>
</gene>
<proteinExistence type="predicted"/>
<sequence>MFSAVTKVPLHKQQIKKLWRQLCELEKSGVVRQQRFDDLHYFLVNHIYTLAQAQPSEVEWLDEQALNVMIKADWQALLPWHEQNAQQAPWLDTFLAMWLAEAKVPSTDLPIWRQSGASALFAMSAQAWLSDFSDAERQTMLTSIETPEPWLVRLAFAGQPLNALQLQQALQSTHFEFVHAALVNMWLFAHDEFAAQLLKTFSATDEAEHKAQLLCLAGITQLPDWQDACVAFCEHYPLHSAHVLSHFTHKKTLKLLVNWLDTQPMSEPAYQAWQILTEKELKLVAAISLAKGEGQVEDGLQIPCVKHAETCRQTMLLEQGGYVLQGKSFAALDAQLIKQFKGTLAQRLTAAKYENKIAAMLYFLPCTPRHWQFIERRTTDVSK</sequence>